<organism evidence="2 3">
    <name type="scientific">Entomomonas moraniae</name>
    <dbReference type="NCBI Taxonomy" id="2213226"/>
    <lineage>
        <taxon>Bacteria</taxon>
        <taxon>Pseudomonadati</taxon>
        <taxon>Pseudomonadota</taxon>
        <taxon>Gammaproteobacteria</taxon>
        <taxon>Pseudomonadales</taxon>
        <taxon>Pseudomonadaceae</taxon>
        <taxon>Entomomonas</taxon>
    </lineage>
</organism>
<keyword evidence="1" id="KW-0812">Transmembrane</keyword>
<dbReference type="Proteomes" id="UP000273143">
    <property type="component" value="Chromosome"/>
</dbReference>
<dbReference type="AlphaFoldDB" id="A0A3Q9JP45"/>
<sequence length="56" mass="6739">MPWYGWTILFIAICIIISPLFSLLKSNKKLNLTEAEKKVIRERNVKWDEMDKKEKE</sequence>
<keyword evidence="3" id="KW-1185">Reference proteome</keyword>
<name>A0A3Q9JP45_9GAMM</name>
<dbReference type="RefSeq" id="WP_109703789.1">
    <property type="nucleotide sequence ID" value="NZ_CP029822.1"/>
</dbReference>
<dbReference type="KEGG" id="emo:DM558_14895"/>
<proteinExistence type="predicted"/>
<feature type="transmembrane region" description="Helical" evidence="1">
    <location>
        <begin position="6"/>
        <end position="24"/>
    </location>
</feature>
<dbReference type="EMBL" id="CP029822">
    <property type="protein sequence ID" value="AZS51976.1"/>
    <property type="molecule type" value="Genomic_DNA"/>
</dbReference>
<evidence type="ECO:0000256" key="1">
    <source>
        <dbReference type="SAM" id="Phobius"/>
    </source>
</evidence>
<keyword evidence="1" id="KW-1133">Transmembrane helix</keyword>
<gene>
    <name evidence="2" type="ORF">DM558_14895</name>
</gene>
<evidence type="ECO:0000313" key="2">
    <source>
        <dbReference type="EMBL" id="AZS51976.1"/>
    </source>
</evidence>
<protein>
    <submittedName>
        <fullName evidence="2">DUF2897 family protein</fullName>
    </submittedName>
</protein>
<dbReference type="InterPro" id="IPR021550">
    <property type="entry name" value="DUF2897"/>
</dbReference>
<keyword evidence="1" id="KW-0472">Membrane</keyword>
<accession>A0A3Q9JP45</accession>
<evidence type="ECO:0000313" key="3">
    <source>
        <dbReference type="Proteomes" id="UP000273143"/>
    </source>
</evidence>
<dbReference type="Pfam" id="PF11446">
    <property type="entry name" value="DUF2897"/>
    <property type="match status" value="1"/>
</dbReference>
<reference evidence="3" key="1">
    <citation type="submission" date="2018-06" db="EMBL/GenBank/DDBJ databases">
        <title>Complete genome of Pseudomonas insecticola strain QZS01.</title>
        <authorList>
            <person name="Wang J."/>
            <person name="Su Q."/>
        </authorList>
    </citation>
    <scope>NUCLEOTIDE SEQUENCE [LARGE SCALE GENOMIC DNA]</scope>
    <source>
        <strain evidence="3">QZS01</strain>
    </source>
</reference>